<keyword evidence="2" id="KW-0472">Membrane</keyword>
<accession>A0A1Y2FHW1</accession>
<dbReference type="AlphaFoldDB" id="A0A1Y2FHW1"/>
<keyword evidence="4" id="KW-1185">Reference proteome</keyword>
<feature type="compositionally biased region" description="Basic and acidic residues" evidence="1">
    <location>
        <begin position="159"/>
        <end position="168"/>
    </location>
</feature>
<dbReference type="Proteomes" id="UP000193467">
    <property type="component" value="Unassembled WGS sequence"/>
</dbReference>
<keyword evidence="2" id="KW-0812">Transmembrane</keyword>
<proteinExistence type="predicted"/>
<organism evidence="3 4">
    <name type="scientific">Leucosporidium creatinivorum</name>
    <dbReference type="NCBI Taxonomy" id="106004"/>
    <lineage>
        <taxon>Eukaryota</taxon>
        <taxon>Fungi</taxon>
        <taxon>Dikarya</taxon>
        <taxon>Basidiomycota</taxon>
        <taxon>Pucciniomycotina</taxon>
        <taxon>Microbotryomycetes</taxon>
        <taxon>Leucosporidiales</taxon>
        <taxon>Leucosporidium</taxon>
    </lineage>
</organism>
<evidence type="ECO:0000256" key="2">
    <source>
        <dbReference type="SAM" id="Phobius"/>
    </source>
</evidence>
<dbReference type="EMBL" id="MCGR01000019">
    <property type="protein sequence ID" value="ORY83529.1"/>
    <property type="molecule type" value="Genomic_DNA"/>
</dbReference>
<name>A0A1Y2FHW1_9BASI</name>
<feature type="region of interest" description="Disordered" evidence="1">
    <location>
        <begin position="139"/>
        <end position="182"/>
    </location>
</feature>
<feature type="transmembrane region" description="Helical" evidence="2">
    <location>
        <begin position="12"/>
        <end position="29"/>
    </location>
</feature>
<feature type="transmembrane region" description="Helical" evidence="2">
    <location>
        <begin position="112"/>
        <end position="130"/>
    </location>
</feature>
<evidence type="ECO:0000313" key="3">
    <source>
        <dbReference type="EMBL" id="ORY83529.1"/>
    </source>
</evidence>
<reference evidence="3 4" key="1">
    <citation type="submission" date="2016-07" db="EMBL/GenBank/DDBJ databases">
        <title>Pervasive Adenine N6-methylation of Active Genes in Fungi.</title>
        <authorList>
            <consortium name="DOE Joint Genome Institute"/>
            <person name="Mondo S.J."/>
            <person name="Dannebaum R.O."/>
            <person name="Kuo R.C."/>
            <person name="Labutti K."/>
            <person name="Haridas S."/>
            <person name="Kuo A."/>
            <person name="Salamov A."/>
            <person name="Ahrendt S.R."/>
            <person name="Lipzen A."/>
            <person name="Sullivan W."/>
            <person name="Andreopoulos W.B."/>
            <person name="Clum A."/>
            <person name="Lindquist E."/>
            <person name="Daum C."/>
            <person name="Ramamoorthy G.K."/>
            <person name="Gryganskyi A."/>
            <person name="Culley D."/>
            <person name="Magnuson J.K."/>
            <person name="James T.Y."/>
            <person name="O'Malley M.A."/>
            <person name="Stajich J.E."/>
            <person name="Spatafora J.W."/>
            <person name="Visel A."/>
            <person name="Grigoriev I.V."/>
        </authorList>
    </citation>
    <scope>NUCLEOTIDE SEQUENCE [LARGE SCALE GENOMIC DNA]</scope>
    <source>
        <strain evidence="3 4">62-1032</strain>
    </source>
</reference>
<protein>
    <submittedName>
        <fullName evidence="3">Uncharacterized protein</fullName>
    </submittedName>
</protein>
<comment type="caution">
    <text evidence="3">The sequence shown here is derived from an EMBL/GenBank/DDBJ whole genome shotgun (WGS) entry which is preliminary data.</text>
</comment>
<sequence>MPTSNYILNRSLALIIFSILPVMWIYTSYLDYASLFLHHAQLDRSAFKSDITAFANAAHSAFAKHCSPELYDTDNRQWLPPCDIWASARELQASFVMAELERTLNNRQSGVVWSRSCWLFIILFLLFVFADFDAFSPGTTQPSAGPSKPAPESNSPLKNDAEPGDRPQRKPRPADVIQSPNP</sequence>
<keyword evidence="2" id="KW-1133">Transmembrane helix</keyword>
<evidence type="ECO:0000313" key="4">
    <source>
        <dbReference type="Proteomes" id="UP000193467"/>
    </source>
</evidence>
<gene>
    <name evidence="3" type="ORF">BCR35DRAFT_331180</name>
</gene>
<evidence type="ECO:0000256" key="1">
    <source>
        <dbReference type="SAM" id="MobiDB-lite"/>
    </source>
</evidence>
<dbReference type="InParanoid" id="A0A1Y2FHW1"/>